<proteinExistence type="inferred from homology"/>
<name>A0A2G2X8C8_CAPBA</name>
<comment type="caution">
    <text evidence="6">The sequence shown here is derived from an EMBL/GenBank/DDBJ whole genome shotgun (WGS) entry which is preliminary data.</text>
</comment>
<dbReference type="InterPro" id="IPR003653">
    <property type="entry name" value="Peptidase_C48_C"/>
</dbReference>
<evidence type="ECO:0000256" key="4">
    <source>
        <dbReference type="SAM" id="MobiDB-lite"/>
    </source>
</evidence>
<protein>
    <recommendedName>
        <fullName evidence="5">Ubiquitin-like protease family profile domain-containing protein</fullName>
    </recommendedName>
</protein>
<sequence length="618" mass="72905">MPQRIMFVDDDRDEYPRRQLRKSGRSKEIRLKFRNDEVKMMEIKKKKKGLKRTPSPREQKNKRYEKKRKSKEIEGDVDKSYDEYEEESEEEVENRIFRLLNWKTIAPRPHYEFLMNAMFKDNDKVVFKNIKPTEMELAKLEIPQKDVQSKADSHVEEVVVSKRESHVEKEAFTSKKVFDAFCEEVRQEFKGVREKFTRIRQLVKKKFKKMVKEIEHSKQQHEDIEVEAQQMNYAGVETSPQQFSPTVDQNLNENQDGTKGCTDFYPEKANNEIDSQYLIPNGLLQSINLDYNFSEKTIHHEDRITDEKLNDTNLSDSQFIIPNELLPSLNAYRRESITRHPLTTCEEEQSDEYFNDKKSESIVQDHCQHIDVCFYYLRKKSKYYPNRSYKFSTVDCNFMNIIRSIHNVYSADTANLTTGGHVTHLNEYINEFRMHAAMSWHIVEDIYIPVNIREKHHWVLAILSFSERCIFLYDSYESSGHYSVVLDVIEKLATITPLCLQHCDFYVMKGIDVQNYPRYKDKDSSDMFDVLFQESLPQQPNGSLDCGVYMVTYVECLSYGHKVLANEFGPNALCTRYTALLWEYGIRKQDANAHSDVEAPLRPTRQSRITSITEVFDV</sequence>
<evidence type="ECO:0000259" key="5">
    <source>
        <dbReference type="PROSITE" id="PS50600"/>
    </source>
</evidence>
<dbReference type="SUPFAM" id="SSF54001">
    <property type="entry name" value="Cysteine proteinases"/>
    <property type="match status" value="1"/>
</dbReference>
<keyword evidence="2" id="KW-0645">Protease</keyword>
<evidence type="ECO:0000313" key="7">
    <source>
        <dbReference type="Proteomes" id="UP000224567"/>
    </source>
</evidence>
<comment type="similarity">
    <text evidence="1">Belongs to the peptidase C48 family.</text>
</comment>
<dbReference type="PROSITE" id="PS50600">
    <property type="entry name" value="ULP_PROTEASE"/>
    <property type="match status" value="1"/>
</dbReference>
<feature type="region of interest" description="Disordered" evidence="4">
    <location>
        <begin position="40"/>
        <end position="85"/>
    </location>
</feature>
<reference evidence="6 7" key="1">
    <citation type="journal article" date="2017" name="Genome Biol.">
        <title>New reference genome sequences of hot pepper reveal the massive evolution of plant disease-resistance genes by retroduplication.</title>
        <authorList>
            <person name="Kim S."/>
            <person name="Park J."/>
            <person name="Yeom S.I."/>
            <person name="Kim Y.M."/>
            <person name="Seo E."/>
            <person name="Kim K.T."/>
            <person name="Kim M.S."/>
            <person name="Lee J.M."/>
            <person name="Cheong K."/>
            <person name="Shin H.S."/>
            <person name="Kim S.B."/>
            <person name="Han K."/>
            <person name="Lee J."/>
            <person name="Park M."/>
            <person name="Lee H.A."/>
            <person name="Lee H.Y."/>
            <person name="Lee Y."/>
            <person name="Oh S."/>
            <person name="Lee J.H."/>
            <person name="Choi E."/>
            <person name="Choi E."/>
            <person name="Lee S.E."/>
            <person name="Jeon J."/>
            <person name="Kim H."/>
            <person name="Choi G."/>
            <person name="Song H."/>
            <person name="Lee J."/>
            <person name="Lee S.C."/>
            <person name="Kwon J.K."/>
            <person name="Lee H.Y."/>
            <person name="Koo N."/>
            <person name="Hong Y."/>
            <person name="Kim R.W."/>
            <person name="Kang W.H."/>
            <person name="Huh J.H."/>
            <person name="Kang B.C."/>
            <person name="Yang T.J."/>
            <person name="Lee Y.H."/>
            <person name="Bennetzen J.L."/>
            <person name="Choi D."/>
        </authorList>
    </citation>
    <scope>NUCLEOTIDE SEQUENCE [LARGE SCALE GENOMIC DNA]</scope>
    <source>
        <strain evidence="7">cv. PBC81</strain>
    </source>
</reference>
<keyword evidence="3" id="KW-0378">Hydrolase</keyword>
<dbReference type="PANTHER" id="PTHR31470">
    <property type="entry name" value="CYSTEINE PROTEINASES SUPERFAMILY PROTEIN-RELATED-RELATED"/>
    <property type="match status" value="1"/>
</dbReference>
<accession>A0A2G2X8C8</accession>
<dbReference type="InterPro" id="IPR038765">
    <property type="entry name" value="Papain-like_cys_pep_sf"/>
</dbReference>
<gene>
    <name evidence="6" type="ORF">CQW23_08236</name>
</gene>
<reference evidence="7" key="2">
    <citation type="journal article" date="2017" name="J. Anim. Genet.">
        <title>Multiple reference genome sequences of hot pepper reveal the massive evolution of plant disease resistance genes by retroduplication.</title>
        <authorList>
            <person name="Kim S."/>
            <person name="Park J."/>
            <person name="Yeom S.-I."/>
            <person name="Kim Y.-M."/>
            <person name="Seo E."/>
            <person name="Kim K.-T."/>
            <person name="Kim M.-S."/>
            <person name="Lee J.M."/>
            <person name="Cheong K."/>
            <person name="Shin H.-S."/>
            <person name="Kim S.-B."/>
            <person name="Han K."/>
            <person name="Lee J."/>
            <person name="Park M."/>
            <person name="Lee H.-A."/>
            <person name="Lee H.-Y."/>
            <person name="Lee Y."/>
            <person name="Oh S."/>
            <person name="Lee J.H."/>
            <person name="Choi E."/>
            <person name="Choi E."/>
            <person name="Lee S.E."/>
            <person name="Jeon J."/>
            <person name="Kim H."/>
            <person name="Choi G."/>
            <person name="Song H."/>
            <person name="Lee J."/>
            <person name="Lee S.-C."/>
            <person name="Kwon J.-K."/>
            <person name="Lee H.-Y."/>
            <person name="Koo N."/>
            <person name="Hong Y."/>
            <person name="Kim R.W."/>
            <person name="Kang W.-H."/>
            <person name="Huh J.H."/>
            <person name="Kang B.-C."/>
            <person name="Yang T.-J."/>
            <person name="Lee Y.-H."/>
            <person name="Bennetzen J.L."/>
            <person name="Choi D."/>
        </authorList>
    </citation>
    <scope>NUCLEOTIDE SEQUENCE [LARGE SCALE GENOMIC DNA]</scope>
    <source>
        <strain evidence="7">cv. PBC81</strain>
    </source>
</reference>
<dbReference type="GO" id="GO:0008234">
    <property type="term" value="F:cysteine-type peptidase activity"/>
    <property type="evidence" value="ECO:0007669"/>
    <property type="project" value="InterPro"/>
</dbReference>
<dbReference type="OrthoDB" id="1302742at2759"/>
<dbReference type="AlphaFoldDB" id="A0A2G2X8C8"/>
<organism evidence="6 7">
    <name type="scientific">Capsicum baccatum</name>
    <name type="common">Peruvian pepper</name>
    <dbReference type="NCBI Taxonomy" id="33114"/>
    <lineage>
        <taxon>Eukaryota</taxon>
        <taxon>Viridiplantae</taxon>
        <taxon>Streptophyta</taxon>
        <taxon>Embryophyta</taxon>
        <taxon>Tracheophyta</taxon>
        <taxon>Spermatophyta</taxon>
        <taxon>Magnoliopsida</taxon>
        <taxon>eudicotyledons</taxon>
        <taxon>Gunneridae</taxon>
        <taxon>Pentapetalae</taxon>
        <taxon>asterids</taxon>
        <taxon>lamiids</taxon>
        <taxon>Solanales</taxon>
        <taxon>Solanaceae</taxon>
        <taxon>Solanoideae</taxon>
        <taxon>Capsiceae</taxon>
        <taxon>Capsicum</taxon>
    </lineage>
</organism>
<dbReference type="Proteomes" id="UP000224567">
    <property type="component" value="Unassembled WGS sequence"/>
</dbReference>
<dbReference type="GO" id="GO:0006508">
    <property type="term" value="P:proteolysis"/>
    <property type="evidence" value="ECO:0007669"/>
    <property type="project" value="UniProtKB-KW"/>
</dbReference>
<evidence type="ECO:0000313" key="6">
    <source>
        <dbReference type="EMBL" id="PHT53774.1"/>
    </source>
</evidence>
<feature type="compositionally biased region" description="Basic and acidic residues" evidence="4">
    <location>
        <begin position="71"/>
        <end position="82"/>
    </location>
</feature>
<dbReference type="PANTHER" id="PTHR31470:SF40">
    <property type="entry name" value="UBIQUITIN-LIKE PROTEASE FAMILY PROFILE DOMAIN-CONTAINING PROTEIN"/>
    <property type="match status" value="1"/>
</dbReference>
<evidence type="ECO:0000256" key="2">
    <source>
        <dbReference type="ARBA" id="ARBA00022670"/>
    </source>
</evidence>
<evidence type="ECO:0000256" key="3">
    <source>
        <dbReference type="ARBA" id="ARBA00022801"/>
    </source>
</evidence>
<dbReference type="Gene3D" id="3.40.395.10">
    <property type="entry name" value="Adenoviral Proteinase, Chain A"/>
    <property type="match status" value="1"/>
</dbReference>
<keyword evidence="7" id="KW-1185">Reference proteome</keyword>
<evidence type="ECO:0000256" key="1">
    <source>
        <dbReference type="ARBA" id="ARBA00005234"/>
    </source>
</evidence>
<dbReference type="EMBL" id="MLFT02000003">
    <property type="protein sequence ID" value="PHT53774.1"/>
    <property type="molecule type" value="Genomic_DNA"/>
</dbReference>
<feature type="region of interest" description="Disordered" evidence="4">
    <location>
        <begin position="1"/>
        <end position="26"/>
    </location>
</feature>
<feature type="domain" description="Ubiquitin-like protease family profile" evidence="5">
    <location>
        <begin position="291"/>
        <end position="557"/>
    </location>
</feature>
<dbReference type="Pfam" id="PF02902">
    <property type="entry name" value="Peptidase_C48"/>
    <property type="match status" value="1"/>
</dbReference>